<keyword evidence="6 10" id="KW-0274">FAD</keyword>
<gene>
    <name evidence="12" type="ORF">AUJ95_02180</name>
</gene>
<dbReference type="GO" id="GO:0046872">
    <property type="term" value="F:metal ion binding"/>
    <property type="evidence" value="ECO:0007669"/>
    <property type="project" value="UniProtKB-UniRule"/>
</dbReference>
<evidence type="ECO:0000313" key="12">
    <source>
        <dbReference type="EMBL" id="OIP42061.1"/>
    </source>
</evidence>
<comment type="cofactor">
    <cofactor evidence="11">
        <name>Mg(2+)</name>
        <dbReference type="ChEBI" id="CHEBI:18420"/>
    </cofactor>
    <cofactor evidence="11">
        <name>Mn(2+)</name>
        <dbReference type="ChEBI" id="CHEBI:29035"/>
    </cofactor>
    <text evidence="11">Magnesium. Can also use manganese.</text>
</comment>
<name>A0A1J5E143_9BACT</name>
<dbReference type="Pfam" id="PF02424">
    <property type="entry name" value="ApbE"/>
    <property type="match status" value="1"/>
</dbReference>
<evidence type="ECO:0000256" key="6">
    <source>
        <dbReference type="ARBA" id="ARBA00022827"/>
    </source>
</evidence>
<dbReference type="PANTHER" id="PTHR30040:SF2">
    <property type="entry name" value="FAD:PROTEIN FMN TRANSFERASE"/>
    <property type="match status" value="1"/>
</dbReference>
<proteinExistence type="inferred from homology"/>
<dbReference type="Proteomes" id="UP000183085">
    <property type="component" value="Unassembled WGS sequence"/>
</dbReference>
<sequence>MKQIIIIVIMLCLSGCMGKRTVYCDNCLLMNTIAEIKVVGGEKKKVKLAINAAFNRIREIEKIADFHNPKSELFKINQQADKSQVNISYEMCELLKESLKYSKITDGAFDVTIGGLSGLWNFGSVTTPPSGIKIVDNALLVGYEDLILNINKRQVFLGRKGMKIDLEGVAKGYAVEEAAKVLKDANCHNFLINLGGNIKAVGTNQWVFPWKVGIRHPRHKNNILTTLKLNDMAIATNGDYEHYFVFNGQRYHHILDPQSGYPVSNGCVSVTIITPSAFIADILSTAVFVLGQKAGMDIIEDLEQVEGIIVTDNDILVSSGLVGKIQVRK</sequence>
<evidence type="ECO:0000256" key="7">
    <source>
        <dbReference type="ARBA" id="ARBA00022842"/>
    </source>
</evidence>
<evidence type="ECO:0000256" key="8">
    <source>
        <dbReference type="ARBA" id="ARBA00031306"/>
    </source>
</evidence>
<feature type="binding site" evidence="11">
    <location>
        <position position="168"/>
    </location>
    <ligand>
        <name>Mg(2+)</name>
        <dbReference type="ChEBI" id="CHEBI:18420"/>
    </ligand>
</feature>
<dbReference type="GO" id="GO:0016740">
    <property type="term" value="F:transferase activity"/>
    <property type="evidence" value="ECO:0007669"/>
    <property type="project" value="UniProtKB-UniRule"/>
</dbReference>
<evidence type="ECO:0000256" key="5">
    <source>
        <dbReference type="ARBA" id="ARBA00022723"/>
    </source>
</evidence>
<keyword evidence="4 10" id="KW-0808">Transferase</keyword>
<dbReference type="AlphaFoldDB" id="A0A1J5E143"/>
<evidence type="ECO:0000256" key="10">
    <source>
        <dbReference type="PIRNR" id="PIRNR006268"/>
    </source>
</evidence>
<dbReference type="InterPro" id="IPR024932">
    <property type="entry name" value="ApbE"/>
</dbReference>
<evidence type="ECO:0000256" key="3">
    <source>
        <dbReference type="ARBA" id="ARBA00022630"/>
    </source>
</evidence>
<dbReference type="InterPro" id="IPR003374">
    <property type="entry name" value="ApbE-like_sf"/>
</dbReference>
<reference evidence="12 13" key="1">
    <citation type="journal article" date="2016" name="Environ. Microbiol.">
        <title>Genomic resolution of a cold subsurface aquifer community provides metabolic insights for novel microbes adapted to high CO concentrations.</title>
        <authorList>
            <person name="Probst A.J."/>
            <person name="Castelle C.J."/>
            <person name="Singh A."/>
            <person name="Brown C.T."/>
            <person name="Anantharaman K."/>
            <person name="Sharon I."/>
            <person name="Hug L.A."/>
            <person name="Burstein D."/>
            <person name="Emerson J.B."/>
            <person name="Thomas B.C."/>
            <person name="Banfield J.F."/>
        </authorList>
    </citation>
    <scope>NUCLEOTIDE SEQUENCE [LARGE SCALE GENOMIC DNA]</scope>
    <source>
        <strain evidence="12">CG2_30_40_21</strain>
    </source>
</reference>
<comment type="similarity">
    <text evidence="10">Belongs to the ApbE family.</text>
</comment>
<dbReference type="EMBL" id="MNYI01000061">
    <property type="protein sequence ID" value="OIP42061.1"/>
    <property type="molecule type" value="Genomic_DNA"/>
</dbReference>
<evidence type="ECO:0000256" key="11">
    <source>
        <dbReference type="PIRSR" id="PIRSR006268-2"/>
    </source>
</evidence>
<evidence type="ECO:0000256" key="1">
    <source>
        <dbReference type="ARBA" id="ARBA00011955"/>
    </source>
</evidence>
<comment type="catalytic activity">
    <reaction evidence="9 10">
        <text>L-threonyl-[protein] + FAD = FMN-L-threonyl-[protein] + AMP + H(+)</text>
        <dbReference type="Rhea" id="RHEA:36847"/>
        <dbReference type="Rhea" id="RHEA-COMP:11060"/>
        <dbReference type="Rhea" id="RHEA-COMP:11061"/>
        <dbReference type="ChEBI" id="CHEBI:15378"/>
        <dbReference type="ChEBI" id="CHEBI:30013"/>
        <dbReference type="ChEBI" id="CHEBI:57692"/>
        <dbReference type="ChEBI" id="CHEBI:74257"/>
        <dbReference type="ChEBI" id="CHEBI:456215"/>
        <dbReference type="EC" id="2.7.1.180"/>
    </reaction>
</comment>
<comment type="caution">
    <text evidence="12">The sequence shown here is derived from an EMBL/GenBank/DDBJ whole genome shotgun (WGS) entry which is preliminary data.</text>
</comment>
<feature type="binding site" evidence="11">
    <location>
        <position position="285"/>
    </location>
    <ligand>
        <name>Mg(2+)</name>
        <dbReference type="ChEBI" id="CHEBI:18420"/>
    </ligand>
</feature>
<dbReference type="STRING" id="1817895.AUJ95_02180"/>
<accession>A0A1J5E143</accession>
<dbReference type="PIRSF" id="PIRSF006268">
    <property type="entry name" value="ApbE"/>
    <property type="match status" value="1"/>
</dbReference>
<dbReference type="Gene3D" id="3.10.520.10">
    <property type="entry name" value="ApbE-like domains"/>
    <property type="match status" value="1"/>
</dbReference>
<feature type="binding site" evidence="11">
    <location>
        <position position="281"/>
    </location>
    <ligand>
        <name>Mg(2+)</name>
        <dbReference type="ChEBI" id="CHEBI:18420"/>
    </ligand>
</feature>
<evidence type="ECO:0000256" key="4">
    <source>
        <dbReference type="ARBA" id="ARBA00022679"/>
    </source>
</evidence>
<evidence type="ECO:0000313" key="13">
    <source>
        <dbReference type="Proteomes" id="UP000183085"/>
    </source>
</evidence>
<dbReference type="SUPFAM" id="SSF143631">
    <property type="entry name" value="ApbE-like"/>
    <property type="match status" value="1"/>
</dbReference>
<keyword evidence="7 10" id="KW-0460">Magnesium</keyword>
<organism evidence="12 13">
    <name type="scientific">Candidatus Desantisbacteria bacterium CG2_30_40_21</name>
    <dbReference type="NCBI Taxonomy" id="1817895"/>
    <lineage>
        <taxon>Bacteria</taxon>
        <taxon>Candidatus Desantisiibacteriota</taxon>
    </lineage>
</organism>
<keyword evidence="5 10" id="KW-0479">Metal-binding</keyword>
<evidence type="ECO:0000256" key="2">
    <source>
        <dbReference type="ARBA" id="ARBA00016337"/>
    </source>
</evidence>
<dbReference type="EC" id="2.7.1.180" evidence="1 10"/>
<dbReference type="PANTHER" id="PTHR30040">
    <property type="entry name" value="THIAMINE BIOSYNTHESIS LIPOPROTEIN APBE"/>
    <property type="match status" value="1"/>
</dbReference>
<keyword evidence="3 10" id="KW-0285">Flavoprotein</keyword>
<evidence type="ECO:0000256" key="9">
    <source>
        <dbReference type="ARBA" id="ARBA00048540"/>
    </source>
</evidence>
<protein>
    <recommendedName>
        <fullName evidence="2 10">FAD:protein FMN transferase</fullName>
        <ecNumber evidence="1 10">2.7.1.180</ecNumber>
    </recommendedName>
    <alternativeName>
        <fullName evidence="8 10">Flavin transferase</fullName>
    </alternativeName>
</protein>